<accession>A0A0F8W8T1</accession>
<reference evidence="1" key="1">
    <citation type="journal article" date="2015" name="Nature">
        <title>Complex archaea that bridge the gap between prokaryotes and eukaryotes.</title>
        <authorList>
            <person name="Spang A."/>
            <person name="Saw J.H."/>
            <person name="Jorgensen S.L."/>
            <person name="Zaremba-Niedzwiedzka K."/>
            <person name="Martijn J."/>
            <person name="Lind A.E."/>
            <person name="van Eijk R."/>
            <person name="Schleper C."/>
            <person name="Guy L."/>
            <person name="Ettema T.J."/>
        </authorList>
    </citation>
    <scope>NUCLEOTIDE SEQUENCE</scope>
</reference>
<name>A0A0F8W8T1_9ZZZZ</name>
<evidence type="ECO:0000313" key="1">
    <source>
        <dbReference type="EMBL" id="KKK53023.1"/>
    </source>
</evidence>
<sequence>GEKEIEIDVEKVDESAWDAIQCALDKGNIRAGKRDDLEQLFLDLEMLIFQEI</sequence>
<gene>
    <name evidence="1" type="ORF">LCGC14_3098930</name>
</gene>
<dbReference type="EMBL" id="LAZR01066715">
    <property type="protein sequence ID" value="KKK53023.1"/>
    <property type="molecule type" value="Genomic_DNA"/>
</dbReference>
<organism evidence="1">
    <name type="scientific">marine sediment metagenome</name>
    <dbReference type="NCBI Taxonomy" id="412755"/>
    <lineage>
        <taxon>unclassified sequences</taxon>
        <taxon>metagenomes</taxon>
        <taxon>ecological metagenomes</taxon>
    </lineage>
</organism>
<proteinExistence type="predicted"/>
<dbReference type="AlphaFoldDB" id="A0A0F8W8T1"/>
<protein>
    <submittedName>
        <fullName evidence="1">Uncharacterized protein</fullName>
    </submittedName>
</protein>
<feature type="non-terminal residue" evidence="1">
    <location>
        <position position="1"/>
    </location>
</feature>
<comment type="caution">
    <text evidence="1">The sequence shown here is derived from an EMBL/GenBank/DDBJ whole genome shotgun (WGS) entry which is preliminary data.</text>
</comment>